<evidence type="ECO:0000313" key="8">
    <source>
        <dbReference type="RefSeq" id="XP_033774031.1"/>
    </source>
</evidence>
<feature type="domain" description="PH" evidence="5">
    <location>
        <begin position="56"/>
        <end position="153"/>
    </location>
</feature>
<feature type="region of interest" description="Disordered" evidence="4">
    <location>
        <begin position="908"/>
        <end position="929"/>
    </location>
</feature>
<dbReference type="SMART" id="SM00164">
    <property type="entry name" value="TBC"/>
    <property type="match status" value="1"/>
</dbReference>
<dbReference type="Proteomes" id="UP000515159">
    <property type="component" value="Chromosome 1"/>
</dbReference>
<dbReference type="PANTHER" id="PTHR47219">
    <property type="entry name" value="RAB GTPASE-ACTIVATING PROTEIN 1-LIKE"/>
    <property type="match status" value="1"/>
</dbReference>
<dbReference type="Gene3D" id="1.10.8.270">
    <property type="entry name" value="putative rabgap domain of human tbc1 domain family member 14 like domains"/>
    <property type="match status" value="1"/>
</dbReference>
<dbReference type="PROSITE" id="PS50003">
    <property type="entry name" value="PH_DOMAIN"/>
    <property type="match status" value="1"/>
</dbReference>
<dbReference type="InterPro" id="IPR050302">
    <property type="entry name" value="Rab_GAP_TBC_domain"/>
</dbReference>
<evidence type="ECO:0000256" key="4">
    <source>
        <dbReference type="SAM" id="MobiDB-lite"/>
    </source>
</evidence>
<dbReference type="RefSeq" id="XP_033774031.1">
    <property type="nucleotide sequence ID" value="XM_033918140.1"/>
</dbReference>
<evidence type="ECO:0000313" key="7">
    <source>
        <dbReference type="Proteomes" id="UP000515159"/>
    </source>
</evidence>
<proteinExistence type="predicted"/>
<gene>
    <name evidence="8" type="primary">TBC1D2</name>
</gene>
<keyword evidence="1" id="KW-0343">GTPase activation</keyword>
<dbReference type="FunCoup" id="A0A6P8PEL1">
    <property type="interactions" value="799"/>
</dbReference>
<dbReference type="OrthoDB" id="294251at2759"/>
<dbReference type="Gene3D" id="1.10.472.80">
    <property type="entry name" value="Ypt/Rab-GAP domain of gyp1p, domain 3"/>
    <property type="match status" value="1"/>
</dbReference>
<dbReference type="Pfam" id="PF00566">
    <property type="entry name" value="RabGAP-TBC"/>
    <property type="match status" value="1"/>
</dbReference>
<dbReference type="FunFam" id="2.30.29.30:FF:000248">
    <property type="entry name" value="TBC1 domain family member 2A isoform X1"/>
    <property type="match status" value="1"/>
</dbReference>
<dbReference type="InterPro" id="IPR000195">
    <property type="entry name" value="Rab-GAP-TBC_dom"/>
</dbReference>
<dbReference type="FunFam" id="1.10.8.270:FF:000014">
    <property type="entry name" value="Putative TBC1 domain family member 2B"/>
    <property type="match status" value="1"/>
</dbReference>
<name>A0A6P8PEL1_GEOSA</name>
<protein>
    <submittedName>
        <fullName evidence="8">TBC1 domain family member 2A</fullName>
    </submittedName>
</protein>
<dbReference type="CTD" id="55357"/>
<feature type="region of interest" description="Disordered" evidence="4">
    <location>
        <begin position="253"/>
        <end position="272"/>
    </location>
</feature>
<evidence type="ECO:0000256" key="1">
    <source>
        <dbReference type="ARBA" id="ARBA00022468"/>
    </source>
</evidence>
<keyword evidence="7" id="KW-1185">Reference proteome</keyword>
<dbReference type="FunFam" id="1.10.472.80:FF:000018">
    <property type="entry name" value="TBC1 domain family member 2B"/>
    <property type="match status" value="1"/>
</dbReference>
<dbReference type="CDD" id="cd01265">
    <property type="entry name" value="PH_TBC1D2A"/>
    <property type="match status" value="1"/>
</dbReference>
<reference evidence="8" key="1">
    <citation type="submission" date="2025-08" db="UniProtKB">
        <authorList>
            <consortium name="RefSeq"/>
        </authorList>
    </citation>
    <scope>IDENTIFICATION</scope>
</reference>
<dbReference type="SUPFAM" id="SSF50729">
    <property type="entry name" value="PH domain-like"/>
    <property type="match status" value="1"/>
</dbReference>
<dbReference type="InParanoid" id="A0A6P8PEL1"/>
<evidence type="ECO:0000259" key="5">
    <source>
        <dbReference type="PROSITE" id="PS50003"/>
    </source>
</evidence>
<organism evidence="7 8">
    <name type="scientific">Geotrypetes seraphini</name>
    <name type="common">Gaboon caecilian</name>
    <name type="synonym">Caecilia seraphini</name>
    <dbReference type="NCBI Taxonomy" id="260995"/>
    <lineage>
        <taxon>Eukaryota</taxon>
        <taxon>Metazoa</taxon>
        <taxon>Chordata</taxon>
        <taxon>Craniata</taxon>
        <taxon>Vertebrata</taxon>
        <taxon>Euteleostomi</taxon>
        <taxon>Amphibia</taxon>
        <taxon>Gymnophiona</taxon>
        <taxon>Geotrypetes</taxon>
    </lineage>
</organism>
<evidence type="ECO:0000259" key="6">
    <source>
        <dbReference type="PROSITE" id="PS50086"/>
    </source>
</evidence>
<dbReference type="SMART" id="SM00233">
    <property type="entry name" value="PH"/>
    <property type="match status" value="1"/>
</dbReference>
<dbReference type="InterPro" id="IPR011993">
    <property type="entry name" value="PH-like_dom_sf"/>
</dbReference>
<feature type="domain" description="Rab-GAP TBC" evidence="6">
    <location>
        <begin position="628"/>
        <end position="820"/>
    </location>
</feature>
<dbReference type="PROSITE" id="PS50086">
    <property type="entry name" value="TBC_RABGAP"/>
    <property type="match status" value="1"/>
</dbReference>
<dbReference type="SUPFAM" id="SSF47923">
    <property type="entry name" value="Ypt/Rab-GAP domain of gyp1p"/>
    <property type="match status" value="2"/>
</dbReference>
<dbReference type="InterPro" id="IPR035969">
    <property type="entry name" value="Rab-GAP_TBC_sf"/>
</dbReference>
<accession>A0A6P8PEL1</accession>
<feature type="coiled-coil region" evidence="3">
    <location>
        <begin position="332"/>
        <end position="420"/>
    </location>
</feature>
<dbReference type="GO" id="GO:0031267">
    <property type="term" value="F:small GTPase binding"/>
    <property type="evidence" value="ECO:0007669"/>
    <property type="project" value="TreeGrafter"/>
</dbReference>
<dbReference type="InterPro" id="IPR001849">
    <property type="entry name" value="PH_domain"/>
</dbReference>
<dbReference type="Gene3D" id="2.30.29.30">
    <property type="entry name" value="Pleckstrin-homology domain (PH domain)/Phosphotyrosine-binding domain (PTB)"/>
    <property type="match status" value="1"/>
</dbReference>
<dbReference type="GO" id="GO:0005829">
    <property type="term" value="C:cytosol"/>
    <property type="evidence" value="ECO:0007669"/>
    <property type="project" value="UniProtKB-ARBA"/>
</dbReference>
<dbReference type="PANTHER" id="PTHR47219:SF20">
    <property type="entry name" value="TBC1 DOMAIN FAMILY MEMBER 2B"/>
    <property type="match status" value="1"/>
</dbReference>
<feature type="coiled-coil region" evidence="3">
    <location>
        <begin position="454"/>
        <end position="481"/>
    </location>
</feature>
<dbReference type="GO" id="GO:0005096">
    <property type="term" value="F:GTPase activator activity"/>
    <property type="evidence" value="ECO:0007669"/>
    <property type="project" value="UniProtKB-KW"/>
</dbReference>
<evidence type="ECO:0000256" key="3">
    <source>
        <dbReference type="SAM" id="Coils"/>
    </source>
</evidence>
<dbReference type="GeneID" id="117347338"/>
<keyword evidence="2 3" id="KW-0175">Coiled coil</keyword>
<dbReference type="AlphaFoldDB" id="A0A6P8PEL1"/>
<dbReference type="Pfam" id="PF00169">
    <property type="entry name" value="PH"/>
    <property type="match status" value="1"/>
</dbReference>
<dbReference type="KEGG" id="gsh:117347338"/>
<dbReference type="GO" id="GO:0031410">
    <property type="term" value="C:cytoplasmic vesicle"/>
    <property type="evidence" value="ECO:0007669"/>
    <property type="project" value="UniProtKB-ARBA"/>
</dbReference>
<evidence type="ECO:0000256" key="2">
    <source>
        <dbReference type="ARBA" id="ARBA00023054"/>
    </source>
</evidence>
<sequence length="929" mass="107580">MEAHGDGNCTVTMIPIDSDLAHLDDDCANVGELSDRDLTPENLNLKPAMQESKVPGKKLCGYLNKFGMKGPIKTWKYRWFCYDDKKCQLYYYRTARDAVPLGSIDLSTAIFDYKVEAEDGMFEIQTPGRVFILKAVNNHAMIYWLQQLQMKRWEFCNSQTTVPVGSKISSAWPDMHIQRVDFLPPVKTPTEVIGMTAAYLPDLQQSSALQNISLKHPLTEIQNTVRNIYASRLGQANVRSAFHEDEFHVNMEKEEKGNTQAEGKSRAEKESQLENVMTPAIQKSSPSTNLAWMAKKLNSNISPLLEMTMPDRNFQDKITSLQQQVFILSEELKSQKELVRLLHKALEAAQQEKRACSTYLDAPEEKDRLELVRHKVRQVEEQGKQVEALERDRRELSASLAQKEERITELTEHVQLLMQKNSAKQQYIVKLMEHTCSINLIPERDPEALPTETIRQQLEKIEHLQDDIEAYKTQNKFLNSEIHQVTNIWRTVAEKEKVLLMKSTHLEAKNCQLESKYLVVLRKLQEALPDHDMLKSLIEDALQGTDKEGVGQSTIRLNLFSECDDYGFMTIPEYEVEHLKLLAKIQALEIRSNNLLSHEAVEKPLLARWNSLAELIPSVELKNLIRCGIPGEHRQRVWKWVTGCRVQHLRSISYYKSLLQKCESTEHPASRQIELDLHRTLASNKYFSSPTSELVQKLRRVLLAFSWQNPTIGYCQGLNRLAALALLVLEEEESAFWCLVDIVENIMPAEYYSKTLSASQVDQRVFKNFLAEKLPRLTAHFEQHKIDLSLITFNWFLVVFVDSLVSDILLRVWDAFLYEGTKVIFRYALAIFKYNEEEILRIHDSTEIYQYLSFFTKMICDGRKLMNIAFNEMNPFPMKQLQKWRAMHMKKLKAELNELERIKEEYMKEKEDSGTKPLGEVMSEDEEEV</sequence>